<comment type="subcellular location">
    <subcellularLocation>
        <location evidence="13">Cell membrane</location>
        <topology evidence="13">Multi-pass membrane protein</topology>
    </subcellularLocation>
    <subcellularLocation>
        <location evidence="2">Membrane</location>
        <topology evidence="2">Multi-pass membrane protein</topology>
    </subcellularLocation>
</comment>
<evidence type="ECO:0000256" key="1">
    <source>
        <dbReference type="ARBA" id="ARBA00001970"/>
    </source>
</evidence>
<evidence type="ECO:0000256" key="3">
    <source>
        <dbReference type="ARBA" id="ARBA00022475"/>
    </source>
</evidence>
<feature type="transmembrane region" description="Helical" evidence="13">
    <location>
        <begin position="125"/>
        <end position="143"/>
    </location>
</feature>
<dbReference type="eggNOG" id="COG1612">
    <property type="taxonomic scope" value="Bacteria"/>
</dbReference>
<dbReference type="STRING" id="1122180.Lokhon_01794"/>
<dbReference type="Pfam" id="PF02628">
    <property type="entry name" value="COX15-CtaA"/>
    <property type="match status" value="1"/>
</dbReference>
<comment type="caution">
    <text evidence="14">The sequence shown here is derived from an EMBL/GenBank/DDBJ whole genome shotgun (WGS) entry which is preliminary data.</text>
</comment>
<dbReference type="AlphaFoldDB" id="A0A017HD52"/>
<keyword evidence="15" id="KW-1185">Reference proteome</keyword>
<evidence type="ECO:0000256" key="7">
    <source>
        <dbReference type="ARBA" id="ARBA00023002"/>
    </source>
</evidence>
<name>A0A017HD52_9RHOB</name>
<comment type="catalytic activity">
    <reaction evidence="12">
        <text>Fe(II)-heme o + 2 A + H2O = Fe(II)-heme a + 2 AH2</text>
        <dbReference type="Rhea" id="RHEA:63388"/>
        <dbReference type="ChEBI" id="CHEBI:13193"/>
        <dbReference type="ChEBI" id="CHEBI:15377"/>
        <dbReference type="ChEBI" id="CHEBI:17499"/>
        <dbReference type="ChEBI" id="CHEBI:60530"/>
        <dbReference type="ChEBI" id="CHEBI:61715"/>
        <dbReference type="EC" id="1.17.99.9"/>
    </reaction>
    <physiologicalReaction direction="left-to-right" evidence="12">
        <dbReference type="Rhea" id="RHEA:63389"/>
    </physiologicalReaction>
</comment>
<comment type="function">
    <text evidence="13">Catalyzes the conversion of heme O to heme A by two successive hydroxylations of the methyl group at C8. The first hydroxylation forms heme I, the second hydroxylation results in an unstable dihydroxymethyl group, which spontaneously dehydrates, resulting in the formyl group of heme A.</text>
</comment>
<feature type="transmembrane region" description="Helical" evidence="13">
    <location>
        <begin position="322"/>
        <end position="346"/>
    </location>
</feature>
<dbReference type="InterPro" id="IPR023754">
    <property type="entry name" value="HemeA_Synthase_type2"/>
</dbReference>
<dbReference type="GO" id="GO:0120547">
    <property type="term" value="F:heme A synthase activity"/>
    <property type="evidence" value="ECO:0007669"/>
    <property type="project" value="UniProtKB-EC"/>
</dbReference>
<accession>A0A017HD52</accession>
<proteinExistence type="inferred from homology"/>
<keyword evidence="9 13" id="KW-0350">Heme biosynthesis</keyword>
<dbReference type="EMBL" id="APGJ01000006">
    <property type="protein sequence ID" value="EYD71724.1"/>
    <property type="molecule type" value="Genomic_DNA"/>
</dbReference>
<dbReference type="InterPro" id="IPR054616">
    <property type="entry name" value="HemA_synt_rhodobact"/>
</dbReference>
<keyword evidence="7 13" id="KW-0560">Oxidoreductase</keyword>
<evidence type="ECO:0000256" key="10">
    <source>
        <dbReference type="ARBA" id="ARBA00023136"/>
    </source>
</evidence>
<dbReference type="GO" id="GO:0046872">
    <property type="term" value="F:metal ion binding"/>
    <property type="evidence" value="ECO:0007669"/>
    <property type="project" value="UniProtKB-KW"/>
</dbReference>
<keyword evidence="5 13" id="KW-0479">Metal-binding</keyword>
<evidence type="ECO:0000256" key="12">
    <source>
        <dbReference type="ARBA" id="ARBA00048044"/>
    </source>
</evidence>
<evidence type="ECO:0000313" key="14">
    <source>
        <dbReference type="EMBL" id="EYD71724.1"/>
    </source>
</evidence>
<dbReference type="PANTHER" id="PTHR23289:SF2">
    <property type="entry name" value="CYTOCHROME C OXIDASE ASSEMBLY PROTEIN COX15 HOMOLOG"/>
    <property type="match status" value="1"/>
</dbReference>
<comment type="cofactor">
    <cofactor evidence="1 13">
        <name>heme b</name>
        <dbReference type="ChEBI" id="CHEBI:60344"/>
    </cofactor>
</comment>
<gene>
    <name evidence="13" type="primary">ctaA</name>
    <name evidence="14" type="ORF">Lokhon_01794</name>
</gene>
<dbReference type="GO" id="GO:0005886">
    <property type="term" value="C:plasma membrane"/>
    <property type="evidence" value="ECO:0007669"/>
    <property type="project" value="UniProtKB-SubCell"/>
</dbReference>
<dbReference type="GO" id="GO:0006784">
    <property type="term" value="P:heme A biosynthetic process"/>
    <property type="evidence" value="ECO:0007669"/>
    <property type="project" value="UniProtKB-UniRule"/>
</dbReference>
<evidence type="ECO:0000256" key="9">
    <source>
        <dbReference type="ARBA" id="ARBA00023133"/>
    </source>
</evidence>
<dbReference type="HOGENOM" id="CLU_017627_0_0_5"/>
<dbReference type="NCBIfam" id="NF045570">
    <property type="entry name" value="HemSynCtaAAlphapr"/>
    <property type="match status" value="1"/>
</dbReference>
<evidence type="ECO:0000256" key="11">
    <source>
        <dbReference type="ARBA" id="ARBA00044501"/>
    </source>
</evidence>
<keyword evidence="8 13" id="KW-0408">Iron</keyword>
<organism evidence="14 15">
    <name type="scientific">Limimaricola hongkongensis DSM 17492</name>
    <dbReference type="NCBI Taxonomy" id="1122180"/>
    <lineage>
        <taxon>Bacteria</taxon>
        <taxon>Pseudomonadati</taxon>
        <taxon>Pseudomonadota</taxon>
        <taxon>Alphaproteobacteria</taxon>
        <taxon>Rhodobacterales</taxon>
        <taxon>Paracoccaceae</taxon>
        <taxon>Limimaricola</taxon>
    </lineage>
</organism>
<comment type="pathway">
    <text evidence="11 13">Porphyrin-containing compound metabolism; heme A biosynthesis; heme A from heme O: step 1/1.</text>
</comment>
<keyword evidence="4 13" id="KW-0812">Transmembrane</keyword>
<dbReference type="PANTHER" id="PTHR23289">
    <property type="entry name" value="CYTOCHROME C OXIDASE ASSEMBLY PROTEIN COX15"/>
    <property type="match status" value="1"/>
</dbReference>
<evidence type="ECO:0000256" key="5">
    <source>
        <dbReference type="ARBA" id="ARBA00022723"/>
    </source>
</evidence>
<evidence type="ECO:0000256" key="13">
    <source>
        <dbReference type="HAMAP-Rule" id="MF_01665"/>
    </source>
</evidence>
<dbReference type="UniPathway" id="UPA00269">
    <property type="reaction ID" value="UER00713"/>
</dbReference>
<reference evidence="14 15" key="1">
    <citation type="submission" date="2013-03" db="EMBL/GenBank/DDBJ databases">
        <authorList>
            <person name="Fiebig A."/>
            <person name="Goeker M."/>
            <person name="Klenk H.-P.P."/>
        </authorList>
    </citation>
    <scope>NUCLEOTIDE SEQUENCE [LARGE SCALE GENOMIC DNA]</scope>
    <source>
        <strain evidence="14 15">DSM 17492</strain>
    </source>
</reference>
<dbReference type="RefSeq" id="WP_017928725.1">
    <property type="nucleotide sequence ID" value="NZ_KB822998.1"/>
</dbReference>
<evidence type="ECO:0000256" key="4">
    <source>
        <dbReference type="ARBA" id="ARBA00022692"/>
    </source>
</evidence>
<feature type="transmembrane region" description="Helical" evidence="13">
    <location>
        <begin position="292"/>
        <end position="310"/>
    </location>
</feature>
<comment type="similarity">
    <text evidence="13">Belongs to the COX15/CtaA family. Type 2 subfamily.</text>
</comment>
<evidence type="ECO:0000256" key="6">
    <source>
        <dbReference type="ARBA" id="ARBA00022989"/>
    </source>
</evidence>
<dbReference type="GO" id="GO:0016653">
    <property type="term" value="F:oxidoreductase activity, acting on NAD(P)H, heme protein as acceptor"/>
    <property type="evidence" value="ECO:0007669"/>
    <property type="project" value="TreeGrafter"/>
</dbReference>
<feature type="transmembrane region" description="Helical" evidence="13">
    <location>
        <begin position="352"/>
        <end position="372"/>
    </location>
</feature>
<keyword evidence="10 13" id="KW-0472">Membrane</keyword>
<feature type="binding site" description="axial binding residue" evidence="13">
    <location>
        <position position="354"/>
    </location>
    <ligand>
        <name>heme</name>
        <dbReference type="ChEBI" id="CHEBI:30413"/>
    </ligand>
    <ligandPart>
        <name>Fe</name>
        <dbReference type="ChEBI" id="CHEBI:18248"/>
    </ligandPart>
</feature>
<dbReference type="HAMAP" id="MF_01665">
    <property type="entry name" value="HemeA_synth_type2"/>
    <property type="match status" value="1"/>
</dbReference>
<feature type="binding site" description="axial binding residue" evidence="13">
    <location>
        <position position="294"/>
    </location>
    <ligand>
        <name>heme</name>
        <dbReference type="ChEBI" id="CHEBI:30413"/>
    </ligand>
    <ligandPart>
        <name>Fe</name>
        <dbReference type="ChEBI" id="CHEBI:18248"/>
    </ligandPart>
</feature>
<feature type="transmembrane region" description="Helical" evidence="13">
    <location>
        <begin position="155"/>
        <end position="173"/>
    </location>
</feature>
<protein>
    <recommendedName>
        <fullName evidence="13">Heme A synthase</fullName>
        <shortName evidence="13">HAS</shortName>
        <ecNumber evidence="13">1.17.99.9</ecNumber>
    </recommendedName>
    <alternativeName>
        <fullName evidence="13">Cytochrome aa3-controlling protein</fullName>
    </alternativeName>
</protein>
<keyword evidence="3 13" id="KW-1003">Cell membrane</keyword>
<sequence length="385" mass="42799">MAKKAEKPARSIFEEVGSTRKLAATPGGIDRGRADARRGLRIWLGLLFALVVCIVFVGGMTRLTDSGLSITEWAPVSGAVPPLSAEDWEVEFANYKASPQYELMNKGMTLAEFKPIFWWEWGHRQLGRTIGLVWALGFAGFLLARRVPPGWTGRFLGLGALIGVQGAIGWWMVHSGLQDGMITVASYRLATHLGMAFAILGLITWYFLRLGRREVDLLQARRAAERKLWGGMTGLMHLGFLQIILGALVAGIDAGRAFPTWPLMGDSFLPPDPFQLEPIWRNFFEDAGLVQFIHRMAGYLLLILGIGVWLRGRRSPHAATRFAVSAVLVMLLVQMGLGIVTVIYAAPWHAAITHQLGAVLLWVLILRARFLARYPHVQSLRKIRR</sequence>
<evidence type="ECO:0000256" key="2">
    <source>
        <dbReference type="ARBA" id="ARBA00004141"/>
    </source>
</evidence>
<dbReference type="EC" id="1.17.99.9" evidence="13"/>
<comment type="subunit">
    <text evidence="13">Interacts with CtaB.</text>
</comment>
<dbReference type="OrthoDB" id="9793156at2"/>
<dbReference type="InterPro" id="IPR003780">
    <property type="entry name" value="COX15/CtaA_fam"/>
</dbReference>
<dbReference type="Proteomes" id="UP000025047">
    <property type="component" value="Unassembled WGS sequence"/>
</dbReference>
<dbReference type="PATRIC" id="fig|1122180.6.peg.1776"/>
<evidence type="ECO:0000256" key="8">
    <source>
        <dbReference type="ARBA" id="ARBA00023004"/>
    </source>
</evidence>
<feature type="transmembrane region" description="Helical" evidence="13">
    <location>
        <begin position="185"/>
        <end position="208"/>
    </location>
</feature>
<evidence type="ECO:0000313" key="15">
    <source>
        <dbReference type="Proteomes" id="UP000025047"/>
    </source>
</evidence>
<feature type="transmembrane region" description="Helical" evidence="13">
    <location>
        <begin position="40"/>
        <end position="60"/>
    </location>
</feature>
<feature type="transmembrane region" description="Helical" evidence="13">
    <location>
        <begin position="228"/>
        <end position="252"/>
    </location>
</feature>
<keyword evidence="6 13" id="KW-1133">Transmembrane helix</keyword>